<evidence type="ECO:0000313" key="2">
    <source>
        <dbReference type="EMBL" id="CAB4318258.1"/>
    </source>
</evidence>
<keyword evidence="3" id="KW-1185">Reference proteome</keyword>
<dbReference type="InterPro" id="IPR051304">
    <property type="entry name" value="SCF_F-box_domain"/>
</dbReference>
<gene>
    <name evidence="2" type="ORF">ORAREDHAP_LOCUS45250</name>
</gene>
<name>A0A6J5Y460_PRUAR</name>
<evidence type="ECO:0000259" key="1">
    <source>
        <dbReference type="Pfam" id="PF03478"/>
    </source>
</evidence>
<reference evidence="3" key="1">
    <citation type="journal article" date="2020" name="Genome Biol.">
        <title>Gamete binning: chromosome-level and haplotype-resolved genome assembly enabled by high-throughput single-cell sequencing of gamete genomes.</title>
        <authorList>
            <person name="Campoy J.A."/>
            <person name="Sun H."/>
            <person name="Goel M."/>
            <person name="Jiao W.-B."/>
            <person name="Folz-Donahue K."/>
            <person name="Wang N."/>
            <person name="Rubio M."/>
            <person name="Liu C."/>
            <person name="Kukat C."/>
            <person name="Ruiz D."/>
            <person name="Huettel B."/>
            <person name="Schneeberger K."/>
        </authorList>
    </citation>
    <scope>NUCLEOTIDE SEQUENCE [LARGE SCALE GENOMIC DNA]</scope>
    <source>
        <strain evidence="3">cv. Rojo Pasion</strain>
    </source>
</reference>
<dbReference type="Proteomes" id="UP000507245">
    <property type="component" value="Unassembled WGS sequence"/>
</dbReference>
<accession>A0A6J5Y460</accession>
<feature type="domain" description="KIB1-4 beta-propeller" evidence="1">
    <location>
        <begin position="81"/>
        <end position="339"/>
    </location>
</feature>
<organism evidence="2 3">
    <name type="scientific">Prunus armeniaca</name>
    <name type="common">Apricot</name>
    <name type="synonym">Armeniaca vulgaris</name>
    <dbReference type="NCBI Taxonomy" id="36596"/>
    <lineage>
        <taxon>Eukaryota</taxon>
        <taxon>Viridiplantae</taxon>
        <taxon>Streptophyta</taxon>
        <taxon>Embryophyta</taxon>
        <taxon>Tracheophyta</taxon>
        <taxon>Spermatophyta</taxon>
        <taxon>Magnoliopsida</taxon>
        <taxon>eudicotyledons</taxon>
        <taxon>Gunneridae</taxon>
        <taxon>Pentapetalae</taxon>
        <taxon>rosids</taxon>
        <taxon>fabids</taxon>
        <taxon>Rosales</taxon>
        <taxon>Rosaceae</taxon>
        <taxon>Amygdaloideae</taxon>
        <taxon>Amygdaleae</taxon>
        <taxon>Prunus</taxon>
    </lineage>
</organism>
<sequence>MASRIPGELLESIGKCLNTRTDVSRFRAVCKSLRSSIPRFEKQLQFPIKVLIRNTNGSNTTFTLTESIVFHLAPPRDDPLKRGWLVKVEEGKYGETRMLHPLSQFVVGRLPHTFPKVFNLLEFRVFEYARVYSIHDGGWWDRNNKVALSMNLGFPAVMIIVDGVLYRGELDVDVNNCIEVSQLDHDQHYDYEDVIFYEGKFYAVCRDGQAVVVDSCLNVKVVAPPILACLGGDHKKSLVESLGELLLVDRYPSTMGEDSYLDKWLDIELKFKVFKLNTAENQWIEVDERDALSDRILLVGDDSCFSVSARDFPGCKGNSIYFSNFFYMKNNMEGEFGGMFSEMGVFRLDFGSHLPLTYYPSRDNIFCPPPTWTWLSSKEKKRKKKIWRWCLTEVSQSPTSPSLIDAKLDADYEL</sequence>
<dbReference type="EMBL" id="CAEKKB010000007">
    <property type="protein sequence ID" value="CAB4318258.1"/>
    <property type="molecule type" value="Genomic_DNA"/>
</dbReference>
<dbReference type="Pfam" id="PF03478">
    <property type="entry name" value="Beta-prop_KIB1-4"/>
    <property type="match status" value="1"/>
</dbReference>
<dbReference type="OrthoDB" id="1156882at2759"/>
<dbReference type="AlphaFoldDB" id="A0A6J5Y460"/>
<proteinExistence type="predicted"/>
<dbReference type="PANTHER" id="PTHR47123">
    <property type="entry name" value="F-BOX PROTEIN SKIP23"/>
    <property type="match status" value="1"/>
</dbReference>
<evidence type="ECO:0000313" key="3">
    <source>
        <dbReference type="Proteomes" id="UP000507245"/>
    </source>
</evidence>
<dbReference type="InterPro" id="IPR005174">
    <property type="entry name" value="KIB1-4_b-propeller"/>
</dbReference>
<protein>
    <recommendedName>
        <fullName evidence="1">KIB1-4 beta-propeller domain-containing protein</fullName>
    </recommendedName>
</protein>
<dbReference type="PANTHER" id="PTHR47123:SF15">
    <property type="entry name" value="F-BOX PROTEIN SKIP23"/>
    <property type="match status" value="1"/>
</dbReference>